<dbReference type="Proteomes" id="UP000029692">
    <property type="component" value="Unassembled WGS sequence"/>
</dbReference>
<dbReference type="PANTHER" id="PTHR36303:SF1">
    <property type="entry name" value="2',3'-CYCLIC-NUCLEOTIDE 2'-PHOSPHODIESTERASE"/>
    <property type="match status" value="1"/>
</dbReference>
<accession>A0A098QVN7</accession>
<comment type="caution">
    <text evidence="2">The sequence shown here is derived from an EMBL/GenBank/DDBJ whole genome shotgun (WGS) entry which is preliminary data.</text>
</comment>
<dbReference type="SUPFAM" id="SSF56300">
    <property type="entry name" value="Metallo-dependent phosphatases"/>
    <property type="match status" value="1"/>
</dbReference>
<evidence type="ECO:0008006" key="4">
    <source>
        <dbReference type="Google" id="ProtNLM"/>
    </source>
</evidence>
<evidence type="ECO:0000313" key="2">
    <source>
        <dbReference type="EMBL" id="KGE71885.1"/>
    </source>
</evidence>
<proteinExistence type="predicted"/>
<dbReference type="InterPro" id="IPR029052">
    <property type="entry name" value="Metallo-depent_PP-like"/>
</dbReference>
<dbReference type="GO" id="GO:0004113">
    <property type="term" value="F:2',3'-cyclic-nucleotide 3'-phosphodiesterase activity"/>
    <property type="evidence" value="ECO:0007669"/>
    <property type="project" value="TreeGrafter"/>
</dbReference>
<dbReference type="EMBL" id="JNUP01000064">
    <property type="protein sequence ID" value="KGE71885.1"/>
    <property type="molecule type" value="Genomic_DNA"/>
</dbReference>
<dbReference type="OrthoDB" id="9801109at2"/>
<evidence type="ECO:0000313" key="3">
    <source>
        <dbReference type="Proteomes" id="UP000029692"/>
    </source>
</evidence>
<dbReference type="Pfam" id="PF13277">
    <property type="entry name" value="YmdB"/>
    <property type="match status" value="1"/>
</dbReference>
<dbReference type="RefSeq" id="WP_037547730.1">
    <property type="nucleotide sequence ID" value="NZ_JNUP01000064.1"/>
</dbReference>
<dbReference type="Gene3D" id="3.60.21.10">
    <property type="match status" value="1"/>
</dbReference>
<gene>
    <name evidence="2" type="ORF">DC28_08675</name>
</gene>
<name>A0A098QVN7_9SPIO</name>
<protein>
    <recommendedName>
        <fullName evidence="4">Metallophosphoesterase</fullName>
    </recommendedName>
</protein>
<reference evidence="2 3" key="1">
    <citation type="submission" date="2014-05" db="EMBL/GenBank/DDBJ databases">
        <title>De novo Genome Sequence of Spirocheata sp.</title>
        <authorList>
            <person name="Shivani Y."/>
            <person name="Subhash Y."/>
            <person name="Tushar L."/>
            <person name="Sasikala C."/>
            <person name="Ramana C.V."/>
        </authorList>
    </citation>
    <scope>NUCLEOTIDE SEQUENCE [LARGE SCALE GENOMIC DNA]</scope>
    <source>
        <strain evidence="2 3">JC230</strain>
    </source>
</reference>
<dbReference type="eggNOG" id="COG1692">
    <property type="taxonomic scope" value="Bacteria"/>
</dbReference>
<feature type="region of interest" description="Disordered" evidence="1">
    <location>
        <begin position="261"/>
        <end position="281"/>
    </location>
</feature>
<sequence>MGLRILALGEIVGKPGIYVVKTALQRFKEEQGIDGVIANADGATHGYGLGRNHSIYLRKLGIDVLTGGDQIYFKKDLHPHMEQAPYILRPANFPPGNPGRGWRTFTFGEYRIAVISLMGLAGFNRVHPSNPFSFLPEILRRINQDVHATFLDFHSCTTAEKAAMALMADGQVTMIAGTGMRTLTADAEVLPKGTGSILDTGRTGSIQSVKGFKPEIEIQQLVGGIPERSYEWWQGLELQGAIFELDDSGKAVSVEAVRVPVETPAEQLQPEEDSQGDSTAS</sequence>
<dbReference type="PANTHER" id="PTHR36303">
    <property type="entry name" value="2',3'-CYCLIC-NUCLEOTIDE 2'-PHOSPHODIESTERASE"/>
    <property type="match status" value="1"/>
</dbReference>
<dbReference type="InterPro" id="IPR005235">
    <property type="entry name" value="YmdB-like"/>
</dbReference>
<evidence type="ECO:0000256" key="1">
    <source>
        <dbReference type="SAM" id="MobiDB-lite"/>
    </source>
</evidence>
<dbReference type="AlphaFoldDB" id="A0A098QVN7"/>
<keyword evidence="3" id="KW-1185">Reference proteome</keyword>
<organism evidence="2 3">
    <name type="scientific">Spirochaeta lutea</name>
    <dbReference type="NCBI Taxonomy" id="1480694"/>
    <lineage>
        <taxon>Bacteria</taxon>
        <taxon>Pseudomonadati</taxon>
        <taxon>Spirochaetota</taxon>
        <taxon>Spirochaetia</taxon>
        <taxon>Spirochaetales</taxon>
        <taxon>Spirochaetaceae</taxon>
        <taxon>Spirochaeta</taxon>
    </lineage>
</organism>